<reference evidence="3" key="1">
    <citation type="journal article" date="2016" name="Proc. Natl. Acad. Sci. U.S.A.">
        <title>Lipid metabolic changes in an early divergent fungus govern the establishment of a mutualistic symbiosis with endobacteria.</title>
        <authorList>
            <person name="Lastovetsky O.A."/>
            <person name="Gaspar M.L."/>
            <person name="Mondo S.J."/>
            <person name="LaButti K.M."/>
            <person name="Sandor L."/>
            <person name="Grigoriev I.V."/>
            <person name="Henry S.A."/>
            <person name="Pawlowska T.E."/>
        </authorList>
    </citation>
    <scope>NUCLEOTIDE SEQUENCE [LARGE SCALE GENOMIC DNA]</scope>
    <source>
        <strain evidence="3">ATCC 52814</strain>
    </source>
</reference>
<dbReference type="AlphaFoldDB" id="A0A1X0RC68"/>
<dbReference type="SUPFAM" id="SSF54897">
    <property type="entry name" value="Protease propeptides/inhibitors"/>
    <property type="match status" value="1"/>
</dbReference>
<sequence>MRIYLLTAALLLLYATLVYADYKYILGLKSDATDEEYKTARKNIESMGGKVTYEFHSTMKAFAFIVPDNTIATKEQPAFVDFLEEDKTVHIYDK</sequence>
<name>A0A1X0RC68_RHIZD</name>
<organism evidence="3">
    <name type="scientific">Rhizopus microsporus var. microsporus</name>
    <dbReference type="NCBI Taxonomy" id="86635"/>
    <lineage>
        <taxon>Eukaryota</taxon>
        <taxon>Fungi</taxon>
        <taxon>Fungi incertae sedis</taxon>
        <taxon>Mucoromycota</taxon>
        <taxon>Mucoromycotina</taxon>
        <taxon>Mucoromycetes</taxon>
        <taxon>Mucorales</taxon>
        <taxon>Mucorineae</taxon>
        <taxon>Rhizopodaceae</taxon>
        <taxon>Rhizopus</taxon>
    </lineage>
</organism>
<evidence type="ECO:0000313" key="3">
    <source>
        <dbReference type="EMBL" id="ORE09511.1"/>
    </source>
</evidence>
<dbReference type="VEuPathDB" id="FungiDB:BCV72DRAFT_223126"/>
<dbReference type="GO" id="GO:0004866">
    <property type="term" value="F:endopeptidase inhibitor activity"/>
    <property type="evidence" value="ECO:0007669"/>
    <property type="project" value="TreeGrafter"/>
</dbReference>
<dbReference type="InterPro" id="IPR037045">
    <property type="entry name" value="S8pro/Inhibitor_I9_sf"/>
</dbReference>
<dbReference type="OrthoDB" id="5518345at2759"/>
<keyword evidence="2" id="KW-0732">Signal</keyword>
<evidence type="ECO:0000256" key="1">
    <source>
        <dbReference type="ARBA" id="ARBA00038069"/>
    </source>
</evidence>
<protein>
    <recommendedName>
        <fullName evidence="4">Inhibitor I9 domain-containing protein</fullName>
    </recommendedName>
</protein>
<dbReference type="InterPro" id="IPR052471">
    <property type="entry name" value="PBI_I9"/>
</dbReference>
<comment type="similarity">
    <text evidence="1">Belongs to the protease inhibitor I9 family.</text>
</comment>
<proteinExistence type="inferred from homology"/>
<evidence type="ECO:0000256" key="2">
    <source>
        <dbReference type="SAM" id="SignalP"/>
    </source>
</evidence>
<dbReference type="EMBL" id="KV921875">
    <property type="protein sequence ID" value="ORE09511.1"/>
    <property type="molecule type" value="Genomic_DNA"/>
</dbReference>
<evidence type="ECO:0008006" key="4">
    <source>
        <dbReference type="Google" id="ProtNLM"/>
    </source>
</evidence>
<feature type="chain" id="PRO_5012484787" description="Inhibitor I9 domain-containing protein" evidence="2">
    <location>
        <begin position="21"/>
        <end position="94"/>
    </location>
</feature>
<feature type="signal peptide" evidence="2">
    <location>
        <begin position="1"/>
        <end position="20"/>
    </location>
</feature>
<gene>
    <name evidence="3" type="ORF">BCV72DRAFT_223126</name>
</gene>
<dbReference type="GO" id="GO:0042144">
    <property type="term" value="P:vacuole fusion, non-autophagic"/>
    <property type="evidence" value="ECO:0007669"/>
    <property type="project" value="TreeGrafter"/>
</dbReference>
<dbReference type="PANTHER" id="PTHR28288">
    <property type="entry name" value="PROTEASE B INHIBITOR 2"/>
    <property type="match status" value="1"/>
</dbReference>
<accession>A0A1X0RC68</accession>
<dbReference type="Proteomes" id="UP000242414">
    <property type="component" value="Unassembled WGS sequence"/>
</dbReference>
<dbReference type="PANTHER" id="PTHR28288:SF2">
    <property type="entry name" value="PROTEASE B INHIBITOR 2"/>
    <property type="match status" value="1"/>
</dbReference>
<dbReference type="Gene3D" id="3.30.70.80">
    <property type="entry name" value="Peptidase S8 propeptide/proteinase inhibitor I9"/>
    <property type="match status" value="1"/>
</dbReference>